<protein>
    <submittedName>
        <fullName evidence="3">Alpha/beta hydrolase</fullName>
    </submittedName>
</protein>
<dbReference type="GO" id="GO:0016787">
    <property type="term" value="F:hydrolase activity"/>
    <property type="evidence" value="ECO:0007669"/>
    <property type="project" value="UniProtKB-KW"/>
</dbReference>
<proteinExistence type="predicted"/>
<evidence type="ECO:0000313" key="3">
    <source>
        <dbReference type="EMBL" id="MFD2841338.1"/>
    </source>
</evidence>
<evidence type="ECO:0000256" key="1">
    <source>
        <dbReference type="SAM" id="MobiDB-lite"/>
    </source>
</evidence>
<evidence type="ECO:0000259" key="2">
    <source>
        <dbReference type="Pfam" id="PF12146"/>
    </source>
</evidence>
<keyword evidence="3" id="KW-0378">Hydrolase</keyword>
<accession>A0ABW5XHJ4</accession>
<sequence>MWHKDILGDPWVALTVPLAPIRGHETVATVVSQPRWLTRPDGSSIADEQADSHSSVHLPARSVRAESRVDTASAETGVGTSRPRPETTAVLYIHGLNDYFFHEHLAEYLAEQGVAFFALDLHGFGRSITDEITRNDAFSLREYGNDLAAATTLIKDECGYQNLVILAHSTGGLIASLWAHSQTGRETVDGLILNSPWFDLNRPWLDRTIGTAFVDAVGEYVTDFVLNNDESNYVRMLHRDIAGDWDFDLNLKREINSPVRTGFFRAVRAGQARLAEGLDLNCPVLVCTSDRSGHPGDPLPLKRSSDVVLNVEQIIRRAPLLGRDVEIVQIPGGIHDLALSEYGPRIDYFKALGHWLRAHRFAGPPLVGYELHSLPFR</sequence>
<keyword evidence="4" id="KW-1185">Reference proteome</keyword>
<feature type="domain" description="Serine aminopeptidase S33" evidence="2">
    <location>
        <begin position="88"/>
        <end position="230"/>
    </location>
</feature>
<gene>
    <name evidence="3" type="ORF">ACFSYH_12295</name>
</gene>
<name>A0ABW5XHJ4_9MICO</name>
<dbReference type="Gene3D" id="3.40.50.1820">
    <property type="entry name" value="alpha/beta hydrolase"/>
    <property type="match status" value="1"/>
</dbReference>
<dbReference type="InterPro" id="IPR022742">
    <property type="entry name" value="Hydrolase_4"/>
</dbReference>
<evidence type="ECO:0000313" key="4">
    <source>
        <dbReference type="Proteomes" id="UP001597391"/>
    </source>
</evidence>
<dbReference type="Pfam" id="PF12146">
    <property type="entry name" value="Hydrolase_4"/>
    <property type="match status" value="1"/>
</dbReference>
<dbReference type="PANTHER" id="PTHR11614">
    <property type="entry name" value="PHOSPHOLIPASE-RELATED"/>
    <property type="match status" value="1"/>
</dbReference>
<organism evidence="3 4">
    <name type="scientific">Populibacterium corticicola</name>
    <dbReference type="NCBI Taxonomy" id="1812826"/>
    <lineage>
        <taxon>Bacteria</taxon>
        <taxon>Bacillati</taxon>
        <taxon>Actinomycetota</taxon>
        <taxon>Actinomycetes</taxon>
        <taxon>Micrococcales</taxon>
        <taxon>Jonesiaceae</taxon>
        <taxon>Populibacterium</taxon>
    </lineage>
</organism>
<dbReference type="EMBL" id="JBHUOP010000005">
    <property type="protein sequence ID" value="MFD2841338.1"/>
    <property type="molecule type" value="Genomic_DNA"/>
</dbReference>
<dbReference type="RefSeq" id="WP_377467284.1">
    <property type="nucleotide sequence ID" value="NZ_JBHUOP010000005.1"/>
</dbReference>
<dbReference type="SUPFAM" id="SSF53474">
    <property type="entry name" value="alpha/beta-Hydrolases"/>
    <property type="match status" value="1"/>
</dbReference>
<dbReference type="Proteomes" id="UP001597391">
    <property type="component" value="Unassembled WGS sequence"/>
</dbReference>
<dbReference type="InterPro" id="IPR051044">
    <property type="entry name" value="MAG_DAG_Lipase"/>
</dbReference>
<comment type="caution">
    <text evidence="3">The sequence shown here is derived from an EMBL/GenBank/DDBJ whole genome shotgun (WGS) entry which is preliminary data.</text>
</comment>
<reference evidence="4" key="1">
    <citation type="journal article" date="2019" name="Int. J. Syst. Evol. Microbiol.">
        <title>The Global Catalogue of Microorganisms (GCM) 10K type strain sequencing project: providing services to taxonomists for standard genome sequencing and annotation.</title>
        <authorList>
            <consortium name="The Broad Institute Genomics Platform"/>
            <consortium name="The Broad Institute Genome Sequencing Center for Infectious Disease"/>
            <person name="Wu L."/>
            <person name="Ma J."/>
        </authorList>
    </citation>
    <scope>NUCLEOTIDE SEQUENCE [LARGE SCALE GENOMIC DNA]</scope>
    <source>
        <strain evidence="4">KCTC 33576</strain>
    </source>
</reference>
<feature type="region of interest" description="Disordered" evidence="1">
    <location>
        <begin position="40"/>
        <end position="82"/>
    </location>
</feature>
<dbReference type="InterPro" id="IPR029058">
    <property type="entry name" value="AB_hydrolase_fold"/>
</dbReference>